<feature type="domain" description="SUEL-type lectin" evidence="14">
    <location>
        <begin position="740"/>
        <end position="826"/>
    </location>
</feature>
<accession>A0AAD8NQW6</accession>
<dbReference type="InterPro" id="IPR048913">
    <property type="entry name" value="BetaGal_gal-bd"/>
</dbReference>
<evidence type="ECO:0000313" key="16">
    <source>
        <dbReference type="Proteomes" id="UP001229421"/>
    </source>
</evidence>
<evidence type="ECO:0000256" key="6">
    <source>
        <dbReference type="ARBA" id="ARBA00022525"/>
    </source>
</evidence>
<evidence type="ECO:0000256" key="11">
    <source>
        <dbReference type="RuleBase" id="RU000675"/>
    </source>
</evidence>
<dbReference type="PRINTS" id="PR00742">
    <property type="entry name" value="GLHYDRLASE35"/>
</dbReference>
<keyword evidence="10 11" id="KW-0326">Glycosidase</keyword>
<comment type="caution">
    <text evidence="15">The sequence shown here is derived from an EMBL/GenBank/DDBJ whole genome shotgun (WGS) entry which is preliminary data.</text>
</comment>
<dbReference type="Pfam" id="PF17834">
    <property type="entry name" value="GHD"/>
    <property type="match status" value="1"/>
</dbReference>
<keyword evidence="9" id="KW-0325">Glycoprotein</keyword>
<evidence type="ECO:0000256" key="5">
    <source>
        <dbReference type="ARBA" id="ARBA00022523"/>
    </source>
</evidence>
<dbReference type="Gene3D" id="2.60.120.260">
    <property type="entry name" value="Galactose-binding domain-like"/>
    <property type="match status" value="1"/>
</dbReference>
<evidence type="ECO:0000256" key="2">
    <source>
        <dbReference type="ARBA" id="ARBA00004271"/>
    </source>
</evidence>
<dbReference type="GO" id="GO:0030246">
    <property type="term" value="F:carbohydrate binding"/>
    <property type="evidence" value="ECO:0007669"/>
    <property type="project" value="InterPro"/>
</dbReference>
<reference evidence="15" key="1">
    <citation type="journal article" date="2023" name="bioRxiv">
        <title>Improved chromosome-level genome assembly for marigold (Tagetes erecta).</title>
        <authorList>
            <person name="Jiang F."/>
            <person name="Yuan L."/>
            <person name="Wang S."/>
            <person name="Wang H."/>
            <person name="Xu D."/>
            <person name="Wang A."/>
            <person name="Fan W."/>
        </authorList>
    </citation>
    <scope>NUCLEOTIDE SEQUENCE</scope>
    <source>
        <strain evidence="15">WSJ</strain>
        <tissue evidence="15">Leaf</tissue>
    </source>
</reference>
<evidence type="ECO:0000256" key="9">
    <source>
        <dbReference type="ARBA" id="ARBA00023180"/>
    </source>
</evidence>
<dbReference type="SUPFAM" id="SSF51445">
    <property type="entry name" value="(Trans)glycosidases"/>
    <property type="match status" value="1"/>
</dbReference>
<dbReference type="Gene3D" id="3.20.20.80">
    <property type="entry name" value="Glycosidases"/>
    <property type="match status" value="1"/>
</dbReference>
<keyword evidence="16" id="KW-1185">Reference proteome</keyword>
<gene>
    <name evidence="15" type="ORF">QVD17_26565</name>
</gene>
<dbReference type="PANTHER" id="PTHR23421">
    <property type="entry name" value="BETA-GALACTOSIDASE RELATED"/>
    <property type="match status" value="1"/>
</dbReference>
<keyword evidence="8 11" id="KW-0378">Hydrolase</keyword>
<sequence>MASSIFTANFLFLSVLLCICNATKVHHDGRAITIDGQRRLLISGAIHYPRSTPEMWPDLIKKAKDGGLDAIETYVFWNAHEPYRRHYDFSGNLDMIRFIKVVQEHGLYVFLRIGPYVCAEWNYGGFPLWLHNMRGIDILRTTNKVYMKEMQNFTALIVDMVKQEKLFASQGGPIILSQVENEYGNVMTSYGKAGKAYVKWCAKMADSLDIGVPWIMCQQADAPQPMIDTCNGFYCDEYTPNNGNSPKMWTENWTGWFKTWGGSEPYRRTEDLAYATARFFQTGGTFNNYYMYHGGTNFGRTAGGPYIVTSYDYDAPLNEYGLFNQPKYGHLKELHAVLHSMEKLLTSGDVSNIDMGHSITVTVYKTADARGCFVSNSNITSDAKVSFEGAVYDVPAWSVSILPDCKNEAYNSAKLNTETWVMEKKAKHAENKPKSLKWVWRPENIDDMVVKGKGDKTVSKLIDQKAANDVSDYLWYMTSVKINENDPIWSNDMRLKVNCTGQVLHAFVNGDYLGKQYATEYGTKHYDFERKVKWKPGLNHITLLSATLGFQHYGPQFDVINNGVSGPVEIIGKKGNQKVIKDLSSNKWSYKAGLNSIDRYNKLLNVNSSEWRSNKLPTQRKMTWYKTTFKAPSGTDPVSLDMEGLGKGHAWVNGKSIGRYWPSNIAHDVNCTKKACDYRGKYDYTQCTRDCSVPSQKWYHVPRSFLIDGKNELVLFEEFGGNPSSVNFQTVTVGRTCGSAYENKTMEISCSQGRTISAIRFASYGDVRGTCGSFKKGTCHEKKDALAIIKKKCIGKEKCRVKANEIVFGSVNCQGHSKRLVAEAVC</sequence>
<dbReference type="InterPro" id="IPR031330">
    <property type="entry name" value="Gly_Hdrlase_35_cat"/>
</dbReference>
<keyword evidence="5" id="KW-0052">Apoplast</keyword>
<name>A0AAD8NQW6_TARER</name>
<dbReference type="InterPro" id="IPR008979">
    <property type="entry name" value="Galactose-bd-like_sf"/>
</dbReference>
<evidence type="ECO:0000256" key="1">
    <source>
        <dbReference type="ARBA" id="ARBA00001412"/>
    </source>
</evidence>
<dbReference type="AlphaFoldDB" id="A0AAD8NQW6"/>
<evidence type="ECO:0000259" key="14">
    <source>
        <dbReference type="PROSITE" id="PS50228"/>
    </source>
</evidence>
<dbReference type="Pfam" id="PF21467">
    <property type="entry name" value="BetaGal_gal-bd"/>
    <property type="match status" value="1"/>
</dbReference>
<dbReference type="GO" id="GO:0005975">
    <property type="term" value="P:carbohydrate metabolic process"/>
    <property type="evidence" value="ECO:0007669"/>
    <property type="project" value="InterPro"/>
</dbReference>
<evidence type="ECO:0000313" key="15">
    <source>
        <dbReference type="EMBL" id="KAK1417438.1"/>
    </source>
</evidence>
<organism evidence="15 16">
    <name type="scientific">Tagetes erecta</name>
    <name type="common">African marigold</name>
    <dbReference type="NCBI Taxonomy" id="13708"/>
    <lineage>
        <taxon>Eukaryota</taxon>
        <taxon>Viridiplantae</taxon>
        <taxon>Streptophyta</taxon>
        <taxon>Embryophyta</taxon>
        <taxon>Tracheophyta</taxon>
        <taxon>Spermatophyta</taxon>
        <taxon>Magnoliopsida</taxon>
        <taxon>eudicotyledons</taxon>
        <taxon>Gunneridae</taxon>
        <taxon>Pentapetalae</taxon>
        <taxon>asterids</taxon>
        <taxon>campanulids</taxon>
        <taxon>Asterales</taxon>
        <taxon>Asteraceae</taxon>
        <taxon>Asteroideae</taxon>
        <taxon>Heliantheae alliance</taxon>
        <taxon>Tageteae</taxon>
        <taxon>Tagetes</taxon>
    </lineage>
</organism>
<dbReference type="InterPro" id="IPR043159">
    <property type="entry name" value="Lectin_gal-bd_sf"/>
</dbReference>
<dbReference type="PROSITE" id="PS01182">
    <property type="entry name" value="GLYCOSYL_HYDROL_F35"/>
    <property type="match status" value="1"/>
</dbReference>
<dbReference type="SUPFAM" id="SSF49785">
    <property type="entry name" value="Galactose-binding domain-like"/>
    <property type="match status" value="2"/>
</dbReference>
<feature type="chain" id="PRO_5042200779" description="Beta-galactosidase" evidence="13">
    <location>
        <begin position="23"/>
        <end position="826"/>
    </location>
</feature>
<dbReference type="InterPro" id="IPR041392">
    <property type="entry name" value="GHD"/>
</dbReference>
<dbReference type="InterPro" id="IPR017853">
    <property type="entry name" value="GH"/>
</dbReference>
<keyword evidence="7 13" id="KW-0732">Signal</keyword>
<dbReference type="CDD" id="cd22842">
    <property type="entry name" value="Gal_Rha_Lectin_BGal"/>
    <property type="match status" value="1"/>
</dbReference>
<feature type="signal peptide" evidence="13">
    <location>
        <begin position="1"/>
        <end position="22"/>
    </location>
</feature>
<evidence type="ECO:0000256" key="3">
    <source>
        <dbReference type="ARBA" id="ARBA00009809"/>
    </source>
</evidence>
<dbReference type="InterPro" id="IPR001944">
    <property type="entry name" value="Glycoside_Hdrlase_35"/>
</dbReference>
<comment type="catalytic activity">
    <reaction evidence="1 11">
        <text>Hydrolysis of terminal non-reducing beta-D-galactose residues in beta-D-galactosides.</text>
        <dbReference type="EC" id="3.2.1.23"/>
    </reaction>
</comment>
<proteinExistence type="inferred from homology"/>
<evidence type="ECO:0000256" key="12">
    <source>
        <dbReference type="RuleBase" id="RU003679"/>
    </source>
</evidence>
<evidence type="ECO:0000256" key="4">
    <source>
        <dbReference type="ARBA" id="ARBA00012756"/>
    </source>
</evidence>
<evidence type="ECO:0000256" key="10">
    <source>
        <dbReference type="ARBA" id="ARBA00023295"/>
    </source>
</evidence>
<protein>
    <recommendedName>
        <fullName evidence="4 11">Beta-galactosidase</fullName>
        <ecNumber evidence="4 11">3.2.1.23</ecNumber>
    </recommendedName>
</protein>
<dbReference type="FunFam" id="3.20.20.80:FF:000098">
    <property type="entry name" value="Beta-galactosidase"/>
    <property type="match status" value="1"/>
</dbReference>
<keyword evidence="6" id="KW-0964">Secreted</keyword>
<dbReference type="InterPro" id="IPR000922">
    <property type="entry name" value="Lectin_gal-bd_dom"/>
</dbReference>
<evidence type="ECO:0000256" key="7">
    <source>
        <dbReference type="ARBA" id="ARBA00022729"/>
    </source>
</evidence>
<dbReference type="Pfam" id="PF02140">
    <property type="entry name" value="SUEL_Lectin"/>
    <property type="match status" value="1"/>
</dbReference>
<dbReference type="PROSITE" id="PS50228">
    <property type="entry name" value="SUEL_LECTIN"/>
    <property type="match status" value="1"/>
</dbReference>
<dbReference type="Pfam" id="PF01301">
    <property type="entry name" value="Glyco_hydro_35"/>
    <property type="match status" value="1"/>
</dbReference>
<dbReference type="Proteomes" id="UP001229421">
    <property type="component" value="Unassembled WGS sequence"/>
</dbReference>
<dbReference type="Gene3D" id="2.60.120.740">
    <property type="match status" value="1"/>
</dbReference>
<dbReference type="GO" id="GO:0004565">
    <property type="term" value="F:beta-galactosidase activity"/>
    <property type="evidence" value="ECO:0007669"/>
    <property type="project" value="UniProtKB-EC"/>
</dbReference>
<comment type="subcellular location">
    <subcellularLocation>
        <location evidence="2">Secreted</location>
        <location evidence="2">Extracellular space</location>
        <location evidence="2">Apoplast</location>
    </subcellularLocation>
</comment>
<comment type="similarity">
    <text evidence="3 12">Belongs to the glycosyl hydrolase 35 family.</text>
</comment>
<dbReference type="EMBL" id="JAUHHV010000007">
    <property type="protein sequence ID" value="KAK1417438.1"/>
    <property type="molecule type" value="Genomic_DNA"/>
</dbReference>
<evidence type="ECO:0000256" key="8">
    <source>
        <dbReference type="ARBA" id="ARBA00022801"/>
    </source>
</evidence>
<dbReference type="FunFam" id="2.60.120.260:FF:000142">
    <property type="entry name" value="Beta-galactosidase"/>
    <property type="match status" value="1"/>
</dbReference>
<dbReference type="EC" id="3.2.1.23" evidence="4 11"/>
<evidence type="ECO:0000256" key="13">
    <source>
        <dbReference type="SAM" id="SignalP"/>
    </source>
</evidence>
<dbReference type="InterPro" id="IPR019801">
    <property type="entry name" value="Glyco_hydro_35_CS"/>
</dbReference>
<dbReference type="GO" id="GO:0048046">
    <property type="term" value="C:apoplast"/>
    <property type="evidence" value="ECO:0007669"/>
    <property type="project" value="UniProtKB-SubCell"/>
</dbReference>